<gene>
    <name evidence="3" type="ORF">MUK42_18154</name>
</gene>
<dbReference type="AlphaFoldDB" id="A0A9E7JYE8"/>
<organism evidence="3 4">
    <name type="scientific">Musa troglodytarum</name>
    <name type="common">fe'i banana</name>
    <dbReference type="NCBI Taxonomy" id="320322"/>
    <lineage>
        <taxon>Eukaryota</taxon>
        <taxon>Viridiplantae</taxon>
        <taxon>Streptophyta</taxon>
        <taxon>Embryophyta</taxon>
        <taxon>Tracheophyta</taxon>
        <taxon>Spermatophyta</taxon>
        <taxon>Magnoliopsida</taxon>
        <taxon>Liliopsida</taxon>
        <taxon>Zingiberales</taxon>
        <taxon>Musaceae</taxon>
        <taxon>Musa</taxon>
    </lineage>
</organism>
<keyword evidence="4" id="KW-1185">Reference proteome</keyword>
<name>A0A9E7JYE8_9LILI</name>
<dbReference type="Proteomes" id="UP001055439">
    <property type="component" value="Chromosome 4"/>
</dbReference>
<sequence length="137" mass="15713">MDPPCLGNPHRRHRGHARGAHRRHRLLHLRRHSLRSPLHLHVGCERHAPRLARLPSAPISISIFLLGSTDGPSFQSIWTVMLLLYCYFFGLHAATAASTSKLPFYAANTRECDRYWKLKFNLVSVLIVKVATKKKRM</sequence>
<accession>A0A9E7JYE8</accession>
<feature type="region of interest" description="Disordered" evidence="1">
    <location>
        <begin position="1"/>
        <end position="21"/>
    </location>
</feature>
<keyword evidence="2" id="KW-1133">Transmembrane helix</keyword>
<feature type="transmembrane region" description="Helical" evidence="2">
    <location>
        <begin position="77"/>
        <end position="95"/>
    </location>
</feature>
<evidence type="ECO:0000256" key="2">
    <source>
        <dbReference type="SAM" id="Phobius"/>
    </source>
</evidence>
<dbReference type="EMBL" id="CP097506">
    <property type="protein sequence ID" value="URD96871.1"/>
    <property type="molecule type" value="Genomic_DNA"/>
</dbReference>
<protein>
    <submittedName>
        <fullName evidence="3">Uncharacterized protein</fullName>
    </submittedName>
</protein>
<evidence type="ECO:0000313" key="3">
    <source>
        <dbReference type="EMBL" id="URD96871.1"/>
    </source>
</evidence>
<keyword evidence="2" id="KW-0472">Membrane</keyword>
<proteinExistence type="predicted"/>
<evidence type="ECO:0000313" key="4">
    <source>
        <dbReference type="Proteomes" id="UP001055439"/>
    </source>
</evidence>
<keyword evidence="2" id="KW-0812">Transmembrane</keyword>
<evidence type="ECO:0000256" key="1">
    <source>
        <dbReference type="SAM" id="MobiDB-lite"/>
    </source>
</evidence>
<reference evidence="3" key="1">
    <citation type="submission" date="2022-05" db="EMBL/GenBank/DDBJ databases">
        <title>The Musa troglodytarum L. genome provides insights into the mechanism of non-climacteric behaviour and enrichment of carotenoids.</title>
        <authorList>
            <person name="Wang J."/>
        </authorList>
    </citation>
    <scope>NUCLEOTIDE SEQUENCE</scope>
    <source>
        <tissue evidence="3">Leaf</tissue>
    </source>
</reference>
<feature type="compositionally biased region" description="Basic residues" evidence="1">
    <location>
        <begin position="9"/>
        <end position="21"/>
    </location>
</feature>